<name>X6NCK9_RETFI</name>
<reference evidence="1 2" key="1">
    <citation type="journal article" date="2013" name="Curr. Biol.">
        <title>The Genome of the Foraminiferan Reticulomyxa filosa.</title>
        <authorList>
            <person name="Glockner G."/>
            <person name="Hulsmann N."/>
            <person name="Schleicher M."/>
            <person name="Noegel A.A."/>
            <person name="Eichinger L."/>
            <person name="Gallinger C."/>
            <person name="Pawlowski J."/>
            <person name="Sierra R."/>
            <person name="Euteneuer U."/>
            <person name="Pillet L."/>
            <person name="Moustafa A."/>
            <person name="Platzer M."/>
            <person name="Groth M."/>
            <person name="Szafranski K."/>
            <person name="Schliwa M."/>
        </authorList>
    </citation>
    <scope>NUCLEOTIDE SEQUENCE [LARGE SCALE GENOMIC DNA]</scope>
</reference>
<organism evidence="1 2">
    <name type="scientific">Reticulomyxa filosa</name>
    <dbReference type="NCBI Taxonomy" id="46433"/>
    <lineage>
        <taxon>Eukaryota</taxon>
        <taxon>Sar</taxon>
        <taxon>Rhizaria</taxon>
        <taxon>Retaria</taxon>
        <taxon>Foraminifera</taxon>
        <taxon>Monothalamids</taxon>
        <taxon>Reticulomyxidae</taxon>
        <taxon>Reticulomyxa</taxon>
    </lineage>
</organism>
<dbReference type="AlphaFoldDB" id="X6NCK9"/>
<evidence type="ECO:0000313" key="2">
    <source>
        <dbReference type="Proteomes" id="UP000023152"/>
    </source>
</evidence>
<comment type="caution">
    <text evidence="1">The sequence shown here is derived from an EMBL/GenBank/DDBJ whole genome shotgun (WGS) entry which is preliminary data.</text>
</comment>
<evidence type="ECO:0000313" key="1">
    <source>
        <dbReference type="EMBL" id="ETO23633.1"/>
    </source>
</evidence>
<dbReference type="Proteomes" id="UP000023152">
    <property type="component" value="Unassembled WGS sequence"/>
</dbReference>
<keyword evidence="2" id="KW-1185">Reference proteome</keyword>
<sequence>MSRQSRKRKLKSENFPNKRRRTIGYALDKGYQPILKNPQLTYSLKEIVWILYREDGRNTSTNTIKKIQIQIKKNKQGKGLLKLQNHEQSIRIKQQNDEINRVKILLKNTQNSYHYYHHLLLSFASFFDQLFVTLQSHVDPSAATLCKFVLCVFLFDHALPIPQSCSFVTPF</sequence>
<protein>
    <submittedName>
        <fullName evidence="1">Uncharacterized protein</fullName>
    </submittedName>
</protein>
<accession>X6NCK9</accession>
<dbReference type="EMBL" id="ASPP01009798">
    <property type="protein sequence ID" value="ETO23633.1"/>
    <property type="molecule type" value="Genomic_DNA"/>
</dbReference>
<proteinExistence type="predicted"/>
<gene>
    <name evidence="1" type="ORF">RFI_13544</name>
</gene>